<feature type="domain" description="PABC" evidence="1">
    <location>
        <begin position="25"/>
        <end position="101"/>
    </location>
</feature>
<dbReference type="Proteomes" id="UP000663889">
    <property type="component" value="Unassembled WGS sequence"/>
</dbReference>
<proteinExistence type="predicted"/>
<dbReference type="Pfam" id="PF00658">
    <property type="entry name" value="MLLE"/>
    <property type="match status" value="1"/>
</dbReference>
<dbReference type="SUPFAM" id="SSF63570">
    <property type="entry name" value="PABC (PABP) domain"/>
    <property type="match status" value="1"/>
</dbReference>
<gene>
    <name evidence="2" type="ORF">SEV965_LOCUS11129</name>
</gene>
<organism evidence="2 3">
    <name type="scientific">Rotaria sordida</name>
    <dbReference type="NCBI Taxonomy" id="392033"/>
    <lineage>
        <taxon>Eukaryota</taxon>
        <taxon>Metazoa</taxon>
        <taxon>Spiralia</taxon>
        <taxon>Gnathifera</taxon>
        <taxon>Rotifera</taxon>
        <taxon>Eurotatoria</taxon>
        <taxon>Bdelloidea</taxon>
        <taxon>Philodinida</taxon>
        <taxon>Philodinidae</taxon>
        <taxon>Rotaria</taxon>
    </lineage>
</organism>
<dbReference type="SMART" id="SM00517">
    <property type="entry name" value="PolyA"/>
    <property type="match status" value="1"/>
</dbReference>
<dbReference type="InterPro" id="IPR036053">
    <property type="entry name" value="PABP-dom"/>
</dbReference>
<evidence type="ECO:0000313" key="3">
    <source>
        <dbReference type="Proteomes" id="UP000663889"/>
    </source>
</evidence>
<accession>A0A814HCE2</accession>
<dbReference type="PROSITE" id="PS51309">
    <property type="entry name" value="PABC"/>
    <property type="match status" value="1"/>
</dbReference>
<dbReference type="AlphaFoldDB" id="A0A814HCE2"/>
<comment type="caution">
    <text evidence="2">The sequence shown here is derived from an EMBL/GenBank/DDBJ whole genome shotgun (WGS) entry which is preliminary data.</text>
</comment>
<evidence type="ECO:0000259" key="1">
    <source>
        <dbReference type="PROSITE" id="PS51309"/>
    </source>
</evidence>
<dbReference type="GO" id="GO:0003723">
    <property type="term" value="F:RNA binding"/>
    <property type="evidence" value="ECO:0007669"/>
    <property type="project" value="InterPro"/>
</dbReference>
<evidence type="ECO:0000313" key="2">
    <source>
        <dbReference type="EMBL" id="CAF1007771.1"/>
    </source>
</evidence>
<dbReference type="Gene3D" id="1.10.1900.10">
    <property type="entry name" value="c-terminal domain of poly(a) binding protein"/>
    <property type="match status" value="1"/>
</dbReference>
<protein>
    <recommendedName>
        <fullName evidence="1">PABC domain-containing protein</fullName>
    </recommendedName>
</protein>
<dbReference type="EMBL" id="CAJNOU010000473">
    <property type="protein sequence ID" value="CAF1007771.1"/>
    <property type="molecule type" value="Genomic_DNA"/>
</dbReference>
<sequence length="113" mass="12971">MAFRDFWEPYFGYKVSEFPNSIIVTRQKSLTLTALANTTPQEQMLDERLFSLIRQMQSELAGKITSMLLEINTTKLLHMLESLKANVYIKEVIAVLQVYHAKQLYAATSLPSL</sequence>
<reference evidence="2" key="1">
    <citation type="submission" date="2021-02" db="EMBL/GenBank/DDBJ databases">
        <authorList>
            <person name="Nowell W R."/>
        </authorList>
    </citation>
    <scope>NUCLEOTIDE SEQUENCE</scope>
</reference>
<dbReference type="InterPro" id="IPR002004">
    <property type="entry name" value="PABP_HYD_C"/>
</dbReference>
<name>A0A814HCE2_9BILA</name>